<evidence type="ECO:0000313" key="2">
    <source>
        <dbReference type="EMBL" id="GAV21461.1"/>
    </source>
</evidence>
<evidence type="ECO:0008006" key="4">
    <source>
        <dbReference type="Google" id="ProtNLM"/>
    </source>
</evidence>
<evidence type="ECO:0000256" key="1">
    <source>
        <dbReference type="SAM" id="SignalP"/>
    </source>
</evidence>
<feature type="chain" id="PRO_5012702054" description="Lipoprotein" evidence="1">
    <location>
        <begin position="21"/>
        <end position="199"/>
    </location>
</feature>
<dbReference type="PROSITE" id="PS51257">
    <property type="entry name" value="PROKAR_LIPOPROTEIN"/>
    <property type="match status" value="1"/>
</dbReference>
<dbReference type="OrthoDB" id="8903948at2"/>
<dbReference type="AlphaFoldDB" id="A0A1L8CRB0"/>
<accession>A0A1L8CRB0</accession>
<dbReference type="EMBL" id="BDFD01000039">
    <property type="protein sequence ID" value="GAV21461.1"/>
    <property type="molecule type" value="Genomic_DNA"/>
</dbReference>
<keyword evidence="3" id="KW-1185">Reference proteome</keyword>
<protein>
    <recommendedName>
        <fullName evidence="4">Lipoprotein</fullName>
    </recommendedName>
</protein>
<feature type="signal peptide" evidence="1">
    <location>
        <begin position="1"/>
        <end position="20"/>
    </location>
</feature>
<sequence>MNRFNTMALIHLVLLALALAGCAPKSHTPPAVKQNKQKLSATVNKSYDITWETLFRYAGSSFFTIERFDKSSGLMILSFGSSNAHEYIDCGNINDRSVERKYAGPYTSYLEQFAGAKLQGSMSIAVTEISPKKTSIRVNGKYKFATKLTRPTLLTFDSGSSATISVLKEDTKTGDLDTQTCHSTYKAENKIMQVIASLK</sequence>
<keyword evidence="1" id="KW-0732">Signal</keyword>
<comment type="caution">
    <text evidence="2">The sequence shown here is derived from an EMBL/GenBank/DDBJ whole genome shotgun (WGS) entry which is preliminary data.</text>
</comment>
<organism evidence="2 3">
    <name type="scientific">Mariprofundus micogutta</name>
    <dbReference type="NCBI Taxonomy" id="1921010"/>
    <lineage>
        <taxon>Bacteria</taxon>
        <taxon>Pseudomonadati</taxon>
        <taxon>Pseudomonadota</taxon>
        <taxon>Candidatius Mariprofundia</taxon>
        <taxon>Mariprofundales</taxon>
        <taxon>Mariprofundaceae</taxon>
        <taxon>Mariprofundus</taxon>
    </lineage>
</organism>
<gene>
    <name evidence="2" type="ORF">MMIC_P2450</name>
</gene>
<name>A0A1L8CRB0_9PROT</name>
<evidence type="ECO:0000313" key="3">
    <source>
        <dbReference type="Proteomes" id="UP000231632"/>
    </source>
</evidence>
<dbReference type="RefSeq" id="WP_143144960.1">
    <property type="nucleotide sequence ID" value="NZ_BDFD01000039.1"/>
</dbReference>
<proteinExistence type="predicted"/>
<dbReference type="Proteomes" id="UP000231632">
    <property type="component" value="Unassembled WGS sequence"/>
</dbReference>
<reference evidence="2 3" key="1">
    <citation type="journal article" date="2017" name="Arch. Microbiol.">
        <title>Mariprofundus micogutta sp. nov., a novel iron-oxidizing zetaproteobacterium isolated from a deep-sea hydrothermal field at the Bayonnaise knoll of the Izu-Ogasawara arc, and a description of Mariprofundales ord. nov. and Zetaproteobacteria classis nov.</title>
        <authorList>
            <person name="Makita H."/>
            <person name="Tanaka E."/>
            <person name="Mitsunobu S."/>
            <person name="Miyazaki M."/>
            <person name="Nunoura T."/>
            <person name="Uematsu K."/>
            <person name="Takaki Y."/>
            <person name="Nishi S."/>
            <person name="Shimamura S."/>
            <person name="Takai K."/>
        </authorList>
    </citation>
    <scope>NUCLEOTIDE SEQUENCE [LARGE SCALE GENOMIC DNA]</scope>
    <source>
        <strain evidence="2 3">ET2</strain>
    </source>
</reference>